<comment type="caution">
    <text evidence="1">The sequence shown here is derived from an EMBL/GenBank/DDBJ whole genome shotgun (WGS) entry which is preliminary data.</text>
</comment>
<reference evidence="1" key="1">
    <citation type="submission" date="2020-04" db="EMBL/GenBank/DDBJ databases">
        <title>Deep metagenomics examines the oral microbiome during advanced dental caries in children, revealing novel taxa and co-occurrences with host molecules.</title>
        <authorList>
            <person name="Baker J.L."/>
            <person name="Morton J.T."/>
            <person name="Dinis M."/>
            <person name="Alvarez R."/>
            <person name="Tran N.C."/>
            <person name="Knight R."/>
            <person name="Edlund A."/>
        </authorList>
    </citation>
    <scope>NUCLEOTIDE SEQUENCE</scope>
    <source>
        <strain evidence="1">JCVI_32_bin.50</strain>
    </source>
</reference>
<name>A0A9D5WWK2_9BACT</name>
<sequence length="132" mass="15397">MKVSKQEIEAVTALSPEERYGYFIKRICDWEQVWVLFEDDCIVLNEAKNGKLYVLLFPFEDFASHYATNTKGMQTTSYRSFDIHKFVETIMKKLQANNVSNALVFPVPHGYGLNVTMEEIVEDIKNELKNYE</sequence>
<proteinExistence type="predicted"/>
<evidence type="ECO:0000313" key="2">
    <source>
        <dbReference type="Proteomes" id="UP000787419"/>
    </source>
</evidence>
<dbReference type="Pfam" id="PF11042">
    <property type="entry name" value="DUF2750"/>
    <property type="match status" value="1"/>
</dbReference>
<protein>
    <submittedName>
        <fullName evidence="1">DUF2750 domain-containing protein</fullName>
    </submittedName>
</protein>
<gene>
    <name evidence="1" type="ORF">HXN55_09575</name>
</gene>
<organism evidence="1 2">
    <name type="scientific">Prevotella nigrescens</name>
    <dbReference type="NCBI Taxonomy" id="28133"/>
    <lineage>
        <taxon>Bacteria</taxon>
        <taxon>Pseudomonadati</taxon>
        <taxon>Bacteroidota</taxon>
        <taxon>Bacteroidia</taxon>
        <taxon>Bacteroidales</taxon>
        <taxon>Prevotellaceae</taxon>
        <taxon>Prevotella</taxon>
    </lineage>
</organism>
<dbReference type="RefSeq" id="WP_278491017.1">
    <property type="nucleotide sequence ID" value="NZ_CAJPQZ010000011.1"/>
</dbReference>
<dbReference type="InterPro" id="IPR021284">
    <property type="entry name" value="DUF2750"/>
</dbReference>
<accession>A0A9D5WWK2</accession>
<dbReference type="Proteomes" id="UP000787419">
    <property type="component" value="Unassembled WGS sequence"/>
</dbReference>
<evidence type="ECO:0000313" key="1">
    <source>
        <dbReference type="EMBL" id="MBF1447614.1"/>
    </source>
</evidence>
<dbReference type="AlphaFoldDB" id="A0A9D5WWK2"/>
<dbReference type="EMBL" id="JABZTM010000122">
    <property type="protein sequence ID" value="MBF1447614.1"/>
    <property type="molecule type" value="Genomic_DNA"/>
</dbReference>